<evidence type="ECO:0000313" key="2">
    <source>
        <dbReference type="EMBL" id="KAL0640059.1"/>
    </source>
</evidence>
<evidence type="ECO:0000313" key="3">
    <source>
        <dbReference type="Proteomes" id="UP001447188"/>
    </source>
</evidence>
<dbReference type="EMBL" id="JBBBZM010000006">
    <property type="protein sequence ID" value="KAL0640059.1"/>
    <property type="molecule type" value="Genomic_DNA"/>
</dbReference>
<evidence type="ECO:0000256" key="1">
    <source>
        <dbReference type="SAM" id="SignalP"/>
    </source>
</evidence>
<organism evidence="2 3">
    <name type="scientific">Discina gigas</name>
    <dbReference type="NCBI Taxonomy" id="1032678"/>
    <lineage>
        <taxon>Eukaryota</taxon>
        <taxon>Fungi</taxon>
        <taxon>Dikarya</taxon>
        <taxon>Ascomycota</taxon>
        <taxon>Pezizomycotina</taxon>
        <taxon>Pezizomycetes</taxon>
        <taxon>Pezizales</taxon>
        <taxon>Discinaceae</taxon>
        <taxon>Discina</taxon>
    </lineage>
</organism>
<gene>
    <name evidence="2" type="ORF">Q9L58_000887</name>
</gene>
<name>A0ABR3GVZ9_9PEZI</name>
<proteinExistence type="predicted"/>
<keyword evidence="1" id="KW-0732">Signal</keyword>
<comment type="caution">
    <text evidence="2">The sequence shown here is derived from an EMBL/GenBank/DDBJ whole genome shotgun (WGS) entry which is preliminary data.</text>
</comment>
<accession>A0ABR3GVZ9</accession>
<feature type="chain" id="PRO_5046265266" evidence="1">
    <location>
        <begin position="21"/>
        <end position="729"/>
    </location>
</feature>
<reference evidence="2 3" key="1">
    <citation type="submission" date="2024-02" db="EMBL/GenBank/DDBJ databases">
        <title>Discinaceae phylogenomics.</title>
        <authorList>
            <person name="Dirks A.C."/>
            <person name="James T.Y."/>
        </authorList>
    </citation>
    <scope>NUCLEOTIDE SEQUENCE [LARGE SCALE GENOMIC DNA]</scope>
    <source>
        <strain evidence="2 3">ACD0624</strain>
    </source>
</reference>
<feature type="signal peptide" evidence="1">
    <location>
        <begin position="1"/>
        <end position="20"/>
    </location>
</feature>
<dbReference type="Proteomes" id="UP001447188">
    <property type="component" value="Unassembled WGS sequence"/>
</dbReference>
<sequence length="729" mass="81207">MKYLELSMILFQAWVIITLAMPSLAHLDANETSVIQGEPGDLSPWVIWPGDKPFPALSGQEGYSDWESRTDFIQVSALAHERTQQNVRDVCKSPDFTLSVENFFLSGAMDWLEKYTLTARNSKSYREKGLLGSIAYDYLGDTGFKCGLGSTSLCKVMCTDVINSVNDLDEARAIFFVLKSAQHLNLVFDIAQKNLHVAQTNIGMWAPTMSRIFYWAEPSSYEKTYKLLLGYLNVFIQLLIGSAAAFVQTSAILDLAETSLSLAQEHQAVVAEQLLNSRFHDDIIYLRAHLFHLQGVVQAKQESLLAIQSRVGSIHGYGSSQWYAIGSPWFGVMAPQSMFDAVGTYVDFEGEVAAPEKNAANLMMYIQQSTAAIRVKLHESVDFIFAGQDIGNDGSTGFSKLIGNGGYLPVNDKALAKWTGPEIEENISRKILLKAIDGAFKSQQIWISCTPDFMTTEDRTNSYSRAKVPTTSCERDRSGPQDLKECVDGLVCYIYKWDSRGGAYRHQVERPFGISAMAEAPYGVSVKDIIYSSVKTHLATNLNELYPPSVNITSLGSSSTDDDLWSARAAGTFSIPVCISTHNWMAPVEPVFDITCDTNPHCRKKYLPCNCGLWGEDTEQVWRETGLWTHKHARGEYKKLLCPRQIEEKIEDPLEKFVAYCRLGVRKTGLGGIIKRTGKHPLCDTIIETIETERDPILGTISRDVRTKLECAAGVMKEKYCRAANIITS</sequence>
<keyword evidence="3" id="KW-1185">Reference proteome</keyword>
<protein>
    <submittedName>
        <fullName evidence="2">Uncharacterized protein</fullName>
    </submittedName>
</protein>